<gene>
    <name evidence="3" type="primary">LOC108076262</name>
</gene>
<evidence type="ECO:0000313" key="2">
    <source>
        <dbReference type="Proteomes" id="UP001652661"/>
    </source>
</evidence>
<feature type="compositionally biased region" description="Basic residues" evidence="1">
    <location>
        <begin position="63"/>
        <end position="82"/>
    </location>
</feature>
<organism evidence="2 3">
    <name type="scientific">Drosophila kikkawai</name>
    <name type="common">Fruit fly</name>
    <dbReference type="NCBI Taxonomy" id="30033"/>
    <lineage>
        <taxon>Eukaryota</taxon>
        <taxon>Metazoa</taxon>
        <taxon>Ecdysozoa</taxon>
        <taxon>Arthropoda</taxon>
        <taxon>Hexapoda</taxon>
        <taxon>Insecta</taxon>
        <taxon>Pterygota</taxon>
        <taxon>Neoptera</taxon>
        <taxon>Endopterygota</taxon>
        <taxon>Diptera</taxon>
        <taxon>Brachycera</taxon>
        <taxon>Muscomorpha</taxon>
        <taxon>Ephydroidea</taxon>
        <taxon>Drosophilidae</taxon>
        <taxon>Drosophila</taxon>
        <taxon>Sophophora</taxon>
    </lineage>
</organism>
<evidence type="ECO:0000256" key="1">
    <source>
        <dbReference type="SAM" id="MobiDB-lite"/>
    </source>
</evidence>
<sequence>MMMTPVKWYLLYVTGSLNRANTYVQKYTEESERRGVVAMSCSWAKSPRPKISPMASEMSLPLKAKKRSIRRSTGKKLSKKIKATKTVPVNTCSSGARVDSPSIPDSPQMREFFAEVRQRQLRDYYLRMKAGERCSRAPAVCPNWEPCSHNIYCSGAKSMKKIQNKTMNKACNRYGDSAWR</sequence>
<dbReference type="RefSeq" id="XP_017024500.1">
    <property type="nucleotide sequence ID" value="XM_017169011.3"/>
</dbReference>
<name>A0A6P4I8P2_DROKI</name>
<protein>
    <submittedName>
        <fullName evidence="3">Uncharacterized protein</fullName>
    </submittedName>
</protein>
<dbReference type="GeneID" id="108076262"/>
<proteinExistence type="predicted"/>
<reference evidence="2" key="1">
    <citation type="submission" date="2025-05" db="UniProtKB">
        <authorList>
            <consortium name="RefSeq"/>
        </authorList>
    </citation>
    <scope>NUCLEOTIDE SEQUENCE [LARGE SCALE GENOMIC DNA]</scope>
    <source>
        <strain evidence="2">14028-0561.14</strain>
    </source>
</reference>
<feature type="region of interest" description="Disordered" evidence="1">
    <location>
        <begin position="62"/>
        <end position="82"/>
    </location>
</feature>
<keyword evidence="2" id="KW-1185">Reference proteome</keyword>
<dbReference type="Proteomes" id="UP001652661">
    <property type="component" value="Chromosome 2R"/>
</dbReference>
<accession>A0A6P4I8P2</accession>
<reference evidence="3" key="2">
    <citation type="submission" date="2025-08" db="UniProtKB">
        <authorList>
            <consortium name="RefSeq"/>
        </authorList>
    </citation>
    <scope>IDENTIFICATION</scope>
    <source>
        <strain evidence="3">14028-0561.14</strain>
        <tissue evidence="3">Whole fly</tissue>
    </source>
</reference>
<dbReference type="OrthoDB" id="7850558at2759"/>
<dbReference type="AlphaFoldDB" id="A0A6P4I8P2"/>
<evidence type="ECO:0000313" key="3">
    <source>
        <dbReference type="RefSeq" id="XP_017024500.1"/>
    </source>
</evidence>